<sequence length="452" mass="51692">MKLSDIWPTNEVVSWLQQILSERFGHIFILDRTAPQTIRLTLSDAIPVIDISTNTHYFSRTGSDLPCCHWNAAAEGWNPPLDKPLPAPGADILPSPLIEQAEAGYRIHYDILGLTYWMLSRQEEIGRTKLDNHNRFPAASSHAYKHDYLERPIVDEWLNVLGQVVQRACPGIELRRHRFNMKVSHDVDSLYSFASIKELVLGMGDDVLKRGNIRSALLKPWVRMNTRNRLHSADPANTFEWIMDISDKYGLTSAFYFMCGKTAPGKDGSYEPEHPAIRHLMRRIHERGHEIGLHPSYNTYRNPAAIVTEAQRLRKVCAEEGIEQIEWGGRMHYLRWEQPTTLQGWEQAGMSYDSTLSYADHAGFRCGTCFEYPAFDPVADKALNLRIRSLIAMDCTVMAKRYMGLGSGETAFEKFSELKKSCKTVNGCFTLLWHNTELETLKKRKLYQSILA</sequence>
<proteinExistence type="predicted"/>
<evidence type="ECO:0000259" key="1">
    <source>
        <dbReference type="Pfam" id="PF23019"/>
    </source>
</evidence>
<gene>
    <name evidence="2" type="ORF">BECKFM1743A_GA0114220_100353</name>
    <name evidence="4" type="ORF">BECKFM1743B_GA0114221_100364</name>
    <name evidence="3" type="ORF">BECKFM1743C_GA0114222_100729</name>
</gene>
<dbReference type="SUPFAM" id="SSF88713">
    <property type="entry name" value="Glycoside hydrolase/deacetylase"/>
    <property type="match status" value="1"/>
</dbReference>
<feature type="domain" description="DUF7033" evidence="1">
    <location>
        <begin position="107"/>
        <end position="193"/>
    </location>
</feature>
<evidence type="ECO:0000313" key="4">
    <source>
        <dbReference type="EMBL" id="VFK07274.1"/>
    </source>
</evidence>
<organism evidence="3">
    <name type="scientific">Candidatus Kentrum sp. FM</name>
    <dbReference type="NCBI Taxonomy" id="2126340"/>
    <lineage>
        <taxon>Bacteria</taxon>
        <taxon>Pseudomonadati</taxon>
        <taxon>Pseudomonadota</taxon>
        <taxon>Gammaproteobacteria</taxon>
        <taxon>Candidatus Kentrum</taxon>
    </lineage>
</organism>
<dbReference type="EMBL" id="CAADFA010000072">
    <property type="protein sequence ID" value="VFJ49575.1"/>
    <property type="molecule type" value="Genomic_DNA"/>
</dbReference>
<dbReference type="AlphaFoldDB" id="A0A450SBQ4"/>
<dbReference type="InterPro" id="IPR011330">
    <property type="entry name" value="Glyco_hydro/deAcase_b/a-brl"/>
</dbReference>
<dbReference type="EMBL" id="CAADFL010000036">
    <property type="protein sequence ID" value="VFK07274.1"/>
    <property type="molecule type" value="Genomic_DNA"/>
</dbReference>
<reference evidence="3" key="1">
    <citation type="submission" date="2019-02" db="EMBL/GenBank/DDBJ databases">
        <authorList>
            <person name="Gruber-Vodicka R. H."/>
            <person name="Seah K. B. B."/>
        </authorList>
    </citation>
    <scope>NUCLEOTIDE SEQUENCE</scope>
    <source>
        <strain evidence="2">BECK_BZ163</strain>
        <strain evidence="4">BECK_BZ164</strain>
        <strain evidence="3">BECK_BZ165</strain>
    </source>
</reference>
<dbReference type="InterPro" id="IPR054297">
    <property type="entry name" value="DUF7033"/>
</dbReference>
<dbReference type="EMBL" id="CAADEZ010000035">
    <property type="protein sequence ID" value="VFJ46292.1"/>
    <property type="molecule type" value="Genomic_DNA"/>
</dbReference>
<name>A0A450SBQ4_9GAMM</name>
<protein>
    <recommendedName>
        <fullName evidence="1">DUF7033 domain-containing protein</fullName>
    </recommendedName>
</protein>
<dbReference type="Gene3D" id="3.20.20.370">
    <property type="entry name" value="Glycoside hydrolase/deacetylase"/>
    <property type="match status" value="1"/>
</dbReference>
<evidence type="ECO:0000313" key="2">
    <source>
        <dbReference type="EMBL" id="VFJ46292.1"/>
    </source>
</evidence>
<dbReference type="GO" id="GO:0005975">
    <property type="term" value="P:carbohydrate metabolic process"/>
    <property type="evidence" value="ECO:0007669"/>
    <property type="project" value="InterPro"/>
</dbReference>
<dbReference type="Pfam" id="PF23019">
    <property type="entry name" value="DUF7033"/>
    <property type="match status" value="1"/>
</dbReference>
<accession>A0A450SBQ4</accession>
<evidence type="ECO:0000313" key="3">
    <source>
        <dbReference type="EMBL" id="VFJ49575.1"/>
    </source>
</evidence>
<dbReference type="CDD" id="cd10931">
    <property type="entry name" value="CE4_u7"/>
    <property type="match status" value="1"/>
</dbReference>